<dbReference type="KEGG" id="pais:PFX98_12030"/>
<keyword evidence="3" id="KW-1185">Reference proteome</keyword>
<feature type="chain" id="PRO_5041656771" evidence="1">
    <location>
        <begin position="27"/>
        <end position="127"/>
    </location>
</feature>
<dbReference type="RefSeq" id="WP_285235442.1">
    <property type="nucleotide sequence ID" value="NZ_CP116346.1"/>
</dbReference>
<organism evidence="2 3">
    <name type="scientific">Paucibacter sediminis</name>
    <dbReference type="NCBI Taxonomy" id="3019553"/>
    <lineage>
        <taxon>Bacteria</taxon>
        <taxon>Pseudomonadati</taxon>
        <taxon>Pseudomonadota</taxon>
        <taxon>Betaproteobacteria</taxon>
        <taxon>Burkholderiales</taxon>
        <taxon>Sphaerotilaceae</taxon>
        <taxon>Roseateles</taxon>
    </lineage>
</organism>
<dbReference type="EMBL" id="CP116346">
    <property type="protein sequence ID" value="WIT14314.1"/>
    <property type="molecule type" value="Genomic_DNA"/>
</dbReference>
<sequence>MLRIPIYSPKFWAAVALCAALAVANAVEPPPIRIVKGACGTLRFGSQLASDYKSALAIVQARYDAGAFCTARDVPCRNEPFEITVTPEQNTRFFALKVLDSKGMLVHSVSQVLTTDGRAFNIQWCPD</sequence>
<evidence type="ECO:0000313" key="2">
    <source>
        <dbReference type="EMBL" id="WIT14314.1"/>
    </source>
</evidence>
<keyword evidence="1" id="KW-0732">Signal</keyword>
<dbReference type="Proteomes" id="UP001177769">
    <property type="component" value="Chromosome"/>
</dbReference>
<reference evidence="2" key="1">
    <citation type="submission" date="2023-01" db="EMBL/GenBank/DDBJ databases">
        <title>Whole genome sequence of Paucibacter sp. S2-9 isolated from pond sediment.</title>
        <authorList>
            <person name="Jung J.Y."/>
        </authorList>
    </citation>
    <scope>NUCLEOTIDE SEQUENCE</scope>
    <source>
        <strain evidence="2">S2-9</strain>
    </source>
</reference>
<evidence type="ECO:0000313" key="3">
    <source>
        <dbReference type="Proteomes" id="UP001177769"/>
    </source>
</evidence>
<dbReference type="AlphaFoldDB" id="A0AA95SZF0"/>
<evidence type="ECO:0000256" key="1">
    <source>
        <dbReference type="SAM" id="SignalP"/>
    </source>
</evidence>
<gene>
    <name evidence="2" type="ORF">PFX98_12030</name>
</gene>
<protein>
    <submittedName>
        <fullName evidence="2">Uncharacterized protein</fullName>
    </submittedName>
</protein>
<feature type="signal peptide" evidence="1">
    <location>
        <begin position="1"/>
        <end position="26"/>
    </location>
</feature>
<name>A0AA95SZF0_9BURK</name>
<accession>A0AA95SZF0</accession>
<proteinExistence type="predicted"/>